<dbReference type="InterPro" id="IPR000863">
    <property type="entry name" value="Sulfotransferase_dom"/>
</dbReference>
<keyword evidence="1" id="KW-0808">Transferase</keyword>
<dbReference type="Gene3D" id="3.40.50.300">
    <property type="entry name" value="P-loop containing nucleotide triphosphate hydrolases"/>
    <property type="match status" value="1"/>
</dbReference>
<dbReference type="InterPro" id="IPR037359">
    <property type="entry name" value="NST/OST"/>
</dbReference>
<dbReference type="PANTHER" id="PTHR10605">
    <property type="entry name" value="HEPARAN SULFATE SULFOTRANSFERASE"/>
    <property type="match status" value="1"/>
</dbReference>
<protein>
    <recommendedName>
        <fullName evidence="3">Sulfotransferase domain-containing protein</fullName>
    </recommendedName>
</protein>
<dbReference type="PANTHER" id="PTHR10605:SF56">
    <property type="entry name" value="BIFUNCTIONAL HEPARAN SULFATE N-DEACETYLASE_N-SULFOTRANSFERASE"/>
    <property type="match status" value="1"/>
</dbReference>
<accession>A0A383C3D3</accession>
<name>A0A383C3D3_9ZZZZ</name>
<dbReference type="EMBL" id="UINC01205496">
    <property type="protein sequence ID" value="SVE26694.1"/>
    <property type="molecule type" value="Genomic_DNA"/>
</dbReference>
<gene>
    <name evidence="4" type="ORF">METZ01_LOCUS479548</name>
</gene>
<keyword evidence="2" id="KW-0325">Glycoprotein</keyword>
<dbReference type="SUPFAM" id="SSF52540">
    <property type="entry name" value="P-loop containing nucleoside triphosphate hydrolases"/>
    <property type="match status" value="1"/>
</dbReference>
<proteinExistence type="predicted"/>
<organism evidence="4">
    <name type="scientific">marine metagenome</name>
    <dbReference type="NCBI Taxonomy" id="408172"/>
    <lineage>
        <taxon>unclassified sequences</taxon>
        <taxon>metagenomes</taxon>
        <taxon>ecological metagenomes</taxon>
    </lineage>
</organism>
<evidence type="ECO:0000256" key="2">
    <source>
        <dbReference type="ARBA" id="ARBA00023180"/>
    </source>
</evidence>
<dbReference type="GO" id="GO:0008146">
    <property type="term" value="F:sulfotransferase activity"/>
    <property type="evidence" value="ECO:0007669"/>
    <property type="project" value="InterPro"/>
</dbReference>
<reference evidence="4" key="1">
    <citation type="submission" date="2018-05" db="EMBL/GenBank/DDBJ databases">
        <authorList>
            <person name="Lanie J.A."/>
            <person name="Ng W.-L."/>
            <person name="Kazmierczak K.M."/>
            <person name="Andrzejewski T.M."/>
            <person name="Davidsen T.M."/>
            <person name="Wayne K.J."/>
            <person name="Tettelin H."/>
            <person name="Glass J.I."/>
            <person name="Rusch D."/>
            <person name="Podicherti R."/>
            <person name="Tsui H.-C.T."/>
            <person name="Winkler M.E."/>
        </authorList>
    </citation>
    <scope>NUCLEOTIDE SEQUENCE</scope>
</reference>
<evidence type="ECO:0000256" key="1">
    <source>
        <dbReference type="ARBA" id="ARBA00022679"/>
    </source>
</evidence>
<evidence type="ECO:0000259" key="3">
    <source>
        <dbReference type="Pfam" id="PF00685"/>
    </source>
</evidence>
<dbReference type="InterPro" id="IPR027417">
    <property type="entry name" value="P-loop_NTPase"/>
</dbReference>
<dbReference type="AlphaFoldDB" id="A0A383C3D3"/>
<dbReference type="Pfam" id="PF00685">
    <property type="entry name" value="Sulfotransfer_1"/>
    <property type="match status" value="1"/>
</dbReference>
<sequence>MNLTHYPENNLRTKIKVQLLSNPKFNPYKFSLKKFYRNLTSTIRVLPDFIIIGSGRAGTTALYSYLIQHPSIIPTSTENNNSVADLHFFEYMISDKISWYKSHFPTIFSKMYRRRKSKNSFVTGEFTSTYMYHENVPERIFNLIPKIKLIVILRNPIDKAYSTYNQQLHVNELTSS</sequence>
<feature type="non-terminal residue" evidence="4">
    <location>
        <position position="176"/>
    </location>
</feature>
<evidence type="ECO:0000313" key="4">
    <source>
        <dbReference type="EMBL" id="SVE26694.1"/>
    </source>
</evidence>
<feature type="domain" description="Sulfotransferase" evidence="3">
    <location>
        <begin position="47"/>
        <end position="171"/>
    </location>
</feature>